<reference evidence="3 4" key="1">
    <citation type="journal article" date="2013" name="PLoS Genet.">
        <title>Comparative genome structure, secondary metabolite, and effector coding capacity across Cochliobolus pathogens.</title>
        <authorList>
            <person name="Condon B.J."/>
            <person name="Leng Y."/>
            <person name="Wu D."/>
            <person name="Bushley K.E."/>
            <person name="Ohm R.A."/>
            <person name="Otillar R."/>
            <person name="Martin J."/>
            <person name="Schackwitz W."/>
            <person name="Grimwood J."/>
            <person name="MohdZainudin N."/>
            <person name="Xue C."/>
            <person name="Wang R."/>
            <person name="Manning V.A."/>
            <person name="Dhillon B."/>
            <person name="Tu Z.J."/>
            <person name="Steffenson B.J."/>
            <person name="Salamov A."/>
            <person name="Sun H."/>
            <person name="Lowry S."/>
            <person name="LaButti K."/>
            <person name="Han J."/>
            <person name="Copeland A."/>
            <person name="Lindquist E."/>
            <person name="Barry K."/>
            <person name="Schmutz J."/>
            <person name="Baker S.E."/>
            <person name="Ciuffetti L.M."/>
            <person name="Grigoriev I.V."/>
            <person name="Zhong S."/>
            <person name="Turgeon B.G."/>
        </authorList>
    </citation>
    <scope>NUCLEOTIDE SEQUENCE [LARGE SCALE GENOMIC DNA]</scope>
    <source>
        <strain evidence="3 4">ATCC 44560</strain>
    </source>
</reference>
<keyword evidence="2" id="KW-0472">Membrane</keyword>
<feature type="compositionally biased region" description="Pro residues" evidence="1">
    <location>
        <begin position="71"/>
        <end position="81"/>
    </location>
</feature>
<dbReference type="EMBL" id="KI964003">
    <property type="protein sequence ID" value="EUC44500.1"/>
    <property type="molecule type" value="Genomic_DNA"/>
</dbReference>
<organism evidence="3 4">
    <name type="scientific">Bipolaris oryzae ATCC 44560</name>
    <dbReference type="NCBI Taxonomy" id="930090"/>
    <lineage>
        <taxon>Eukaryota</taxon>
        <taxon>Fungi</taxon>
        <taxon>Dikarya</taxon>
        <taxon>Ascomycota</taxon>
        <taxon>Pezizomycotina</taxon>
        <taxon>Dothideomycetes</taxon>
        <taxon>Pleosporomycetidae</taxon>
        <taxon>Pleosporales</taxon>
        <taxon>Pleosporineae</taxon>
        <taxon>Pleosporaceae</taxon>
        <taxon>Bipolaris</taxon>
    </lineage>
</organism>
<dbReference type="HOGENOM" id="CLU_1731130_0_0_1"/>
<protein>
    <submittedName>
        <fullName evidence="3">Uncharacterized protein</fullName>
    </submittedName>
</protein>
<dbReference type="RefSeq" id="XP_007689003.1">
    <property type="nucleotide sequence ID" value="XM_007690813.1"/>
</dbReference>
<dbReference type="KEGG" id="bor:COCMIDRAFT_98095"/>
<gene>
    <name evidence="3" type="ORF">COCMIDRAFT_98095</name>
</gene>
<name>W6Z3F3_COCMI</name>
<keyword evidence="2" id="KW-1133">Transmembrane helix</keyword>
<evidence type="ECO:0000256" key="1">
    <source>
        <dbReference type="SAM" id="MobiDB-lite"/>
    </source>
</evidence>
<feature type="transmembrane region" description="Helical" evidence="2">
    <location>
        <begin position="125"/>
        <end position="146"/>
    </location>
</feature>
<evidence type="ECO:0000313" key="3">
    <source>
        <dbReference type="EMBL" id="EUC44500.1"/>
    </source>
</evidence>
<evidence type="ECO:0000256" key="2">
    <source>
        <dbReference type="SAM" id="Phobius"/>
    </source>
</evidence>
<evidence type="ECO:0000313" key="4">
    <source>
        <dbReference type="Proteomes" id="UP000054032"/>
    </source>
</evidence>
<sequence length="151" mass="15939">MDFTSPLNIPLQTMPSRTPYLSLTFSPCPASTPTVPSLPPYTSTCTSKTITSLPPAYTGQDANTSSRTPTAPQPPPPPPPASSAGEAQVQAPKPTTHSAAISPRDLEAATGMRGVAMPGETRRKIMCFAVYVVFGLAWMGALWVVVKLLQL</sequence>
<feature type="compositionally biased region" description="Polar residues" evidence="1">
    <location>
        <begin position="29"/>
        <end position="52"/>
    </location>
</feature>
<proteinExistence type="predicted"/>
<feature type="region of interest" description="Disordered" evidence="1">
    <location>
        <begin position="29"/>
        <end position="106"/>
    </location>
</feature>
<keyword evidence="2" id="KW-0812">Transmembrane</keyword>
<dbReference type="Proteomes" id="UP000054032">
    <property type="component" value="Unassembled WGS sequence"/>
</dbReference>
<dbReference type="AlphaFoldDB" id="W6Z3F3"/>
<keyword evidence="4" id="KW-1185">Reference proteome</keyword>
<accession>W6Z3F3</accession>
<dbReference type="GeneID" id="19129185"/>